<accession>A0A9N7N785</accession>
<comment type="caution">
    <text evidence="2">The sequence shown here is derived from an EMBL/GenBank/DDBJ whole genome shotgun (WGS) entry which is preliminary data.</text>
</comment>
<reference evidence="2" key="1">
    <citation type="submission" date="2019-12" db="EMBL/GenBank/DDBJ databases">
        <authorList>
            <person name="Scholes J."/>
        </authorList>
    </citation>
    <scope>NUCLEOTIDE SEQUENCE</scope>
</reference>
<evidence type="ECO:0000259" key="1">
    <source>
        <dbReference type="PROSITE" id="PS50965"/>
    </source>
</evidence>
<dbReference type="Proteomes" id="UP001153555">
    <property type="component" value="Unassembled WGS sequence"/>
</dbReference>
<dbReference type="PANTHER" id="PTHR35287:SF1">
    <property type="entry name" value="SI:ZFOS-911D5.4"/>
    <property type="match status" value="1"/>
</dbReference>
<keyword evidence="3" id="KW-1185">Reference proteome</keyword>
<organism evidence="2 3">
    <name type="scientific">Striga hermonthica</name>
    <name type="common">Purple witchweed</name>
    <name type="synonym">Buchnera hermonthica</name>
    <dbReference type="NCBI Taxonomy" id="68872"/>
    <lineage>
        <taxon>Eukaryota</taxon>
        <taxon>Viridiplantae</taxon>
        <taxon>Streptophyta</taxon>
        <taxon>Embryophyta</taxon>
        <taxon>Tracheophyta</taxon>
        <taxon>Spermatophyta</taxon>
        <taxon>Magnoliopsida</taxon>
        <taxon>eudicotyledons</taxon>
        <taxon>Gunneridae</taxon>
        <taxon>Pentapetalae</taxon>
        <taxon>asterids</taxon>
        <taxon>lamiids</taxon>
        <taxon>Lamiales</taxon>
        <taxon>Orobanchaceae</taxon>
        <taxon>Buchnereae</taxon>
        <taxon>Striga</taxon>
    </lineage>
</organism>
<name>A0A9N7N785_STRHE</name>
<dbReference type="PANTHER" id="PTHR35287">
    <property type="entry name" value="SI:ZFOS-911D5.4"/>
    <property type="match status" value="1"/>
</dbReference>
<proteinExistence type="predicted"/>
<dbReference type="OrthoDB" id="1874403at2759"/>
<evidence type="ECO:0000313" key="2">
    <source>
        <dbReference type="EMBL" id="CAA0824638.1"/>
    </source>
</evidence>
<dbReference type="AlphaFoldDB" id="A0A9N7N785"/>
<evidence type="ECO:0000313" key="3">
    <source>
        <dbReference type="Proteomes" id="UP001153555"/>
    </source>
</evidence>
<dbReference type="EMBL" id="CACSLK010024787">
    <property type="protein sequence ID" value="CAA0824638.1"/>
    <property type="molecule type" value="Genomic_DNA"/>
</dbReference>
<dbReference type="Pfam" id="PF08378">
    <property type="entry name" value="NERD"/>
    <property type="match status" value="1"/>
</dbReference>
<feature type="domain" description="NERD" evidence="1">
    <location>
        <begin position="31"/>
        <end position="150"/>
    </location>
</feature>
<dbReference type="InterPro" id="IPR011528">
    <property type="entry name" value="NERD"/>
</dbReference>
<dbReference type="PROSITE" id="PS50965">
    <property type="entry name" value="NERD"/>
    <property type="match status" value="1"/>
</dbReference>
<gene>
    <name evidence="2" type="ORF">SHERM_21543</name>
</gene>
<protein>
    <recommendedName>
        <fullName evidence="1">NERD domain-containing protein</fullName>
    </recommendedName>
</protein>
<sequence length="326" mass="37146">MWTELVCGVVLYRLVKRFFWEDDAVSDLDSAHFNSLFSVAQRFEKLCHGCKVYVGLRIPDPDSASRKNIDLVLVTNQKAVVISVKNNISGFVSIDKDNRWLCTDIKTEKTEIFPDPVAETKKLVPILKGYLEQRGVVLPKGYMSFTVICPSPSFPSHNLDAFPHAVITYEQWKNLKPEQRSLYSNWIKGSFFTGKKKVQESFCDNLNYVLSTAPIWDRLELKDNKYILGEFIEFKGKSDDPNSLKKIKRSKISRLAVHSFSMFGFASSTVIVRFTPRDYRAGGPYRSSNWQESAVSSSSEVLFQPQNSKKPFKYKLSSVVSMVLSA</sequence>